<evidence type="ECO:0000313" key="2">
    <source>
        <dbReference type="EMBL" id="THG06216.1"/>
    </source>
</evidence>
<keyword evidence="1" id="KW-0175">Coiled coil</keyword>
<gene>
    <name evidence="2" type="ORF">TEA_019801</name>
</gene>
<dbReference type="EMBL" id="SDRB02010479">
    <property type="protein sequence ID" value="THG06216.1"/>
    <property type="molecule type" value="Genomic_DNA"/>
</dbReference>
<proteinExistence type="predicted"/>
<evidence type="ECO:0000313" key="3">
    <source>
        <dbReference type="Proteomes" id="UP000306102"/>
    </source>
</evidence>
<evidence type="ECO:0000256" key="1">
    <source>
        <dbReference type="SAM" id="Coils"/>
    </source>
</evidence>
<dbReference type="AlphaFoldDB" id="A0A4S4DUK7"/>
<feature type="coiled-coil region" evidence="1">
    <location>
        <begin position="124"/>
        <end position="185"/>
    </location>
</feature>
<comment type="caution">
    <text evidence="2">The sequence shown here is derived from an EMBL/GenBank/DDBJ whole genome shotgun (WGS) entry which is preliminary data.</text>
</comment>
<keyword evidence="3" id="KW-1185">Reference proteome</keyword>
<sequence length="311" mass="35416">MPSYVKKLVFPKDFFTNLRTIAKQEDEIYQVSSLLQELVSSDGEKQPSNGEVRAVTWKACGDSGALQLLVELPNMKSVVEGMQPLCQQNLRAGTFNFAFLSLARLALLSMETITNAKKQYDLMLESKQLELSRHLKELSQKNDQAINDIRRRFEVGKLEGVNIEKEKADKAVQEMESKCDQKLAECKGESRQNQVLQILSKLLVAMLSKPFLQADKAVQEMESKCDQKLAECKGESRQNQVLQILSKLLVAMLSKPFLQEKYVKADMGSSLPSISLWITWEYEDTSEEPEQAALKKVNNKKLKKLKIKKHW</sequence>
<protein>
    <submittedName>
        <fullName evidence="2">Uncharacterized protein</fullName>
    </submittedName>
</protein>
<dbReference type="Proteomes" id="UP000306102">
    <property type="component" value="Unassembled WGS sequence"/>
</dbReference>
<reference evidence="2 3" key="1">
    <citation type="journal article" date="2018" name="Proc. Natl. Acad. Sci. U.S.A.">
        <title>Draft genome sequence of Camellia sinensis var. sinensis provides insights into the evolution of the tea genome and tea quality.</title>
        <authorList>
            <person name="Wei C."/>
            <person name="Yang H."/>
            <person name="Wang S."/>
            <person name="Zhao J."/>
            <person name="Liu C."/>
            <person name="Gao L."/>
            <person name="Xia E."/>
            <person name="Lu Y."/>
            <person name="Tai Y."/>
            <person name="She G."/>
            <person name="Sun J."/>
            <person name="Cao H."/>
            <person name="Tong W."/>
            <person name="Gao Q."/>
            <person name="Li Y."/>
            <person name="Deng W."/>
            <person name="Jiang X."/>
            <person name="Wang W."/>
            <person name="Chen Q."/>
            <person name="Zhang S."/>
            <person name="Li H."/>
            <person name="Wu J."/>
            <person name="Wang P."/>
            <person name="Li P."/>
            <person name="Shi C."/>
            <person name="Zheng F."/>
            <person name="Jian J."/>
            <person name="Huang B."/>
            <person name="Shan D."/>
            <person name="Shi M."/>
            <person name="Fang C."/>
            <person name="Yue Y."/>
            <person name="Li F."/>
            <person name="Li D."/>
            <person name="Wei S."/>
            <person name="Han B."/>
            <person name="Jiang C."/>
            <person name="Yin Y."/>
            <person name="Xia T."/>
            <person name="Zhang Z."/>
            <person name="Bennetzen J.L."/>
            <person name="Zhao S."/>
            <person name="Wan X."/>
        </authorList>
    </citation>
    <scope>NUCLEOTIDE SEQUENCE [LARGE SCALE GENOMIC DNA]</scope>
    <source>
        <strain evidence="3">cv. Shuchazao</strain>
        <tissue evidence="2">Leaf</tissue>
    </source>
</reference>
<organism evidence="2 3">
    <name type="scientific">Camellia sinensis var. sinensis</name>
    <name type="common">China tea</name>
    <dbReference type="NCBI Taxonomy" id="542762"/>
    <lineage>
        <taxon>Eukaryota</taxon>
        <taxon>Viridiplantae</taxon>
        <taxon>Streptophyta</taxon>
        <taxon>Embryophyta</taxon>
        <taxon>Tracheophyta</taxon>
        <taxon>Spermatophyta</taxon>
        <taxon>Magnoliopsida</taxon>
        <taxon>eudicotyledons</taxon>
        <taxon>Gunneridae</taxon>
        <taxon>Pentapetalae</taxon>
        <taxon>asterids</taxon>
        <taxon>Ericales</taxon>
        <taxon>Theaceae</taxon>
        <taxon>Camellia</taxon>
    </lineage>
</organism>
<accession>A0A4S4DUK7</accession>
<dbReference type="STRING" id="542762.A0A4S4DUK7"/>
<name>A0A4S4DUK7_CAMSN</name>